<proteinExistence type="predicted"/>
<protein>
    <submittedName>
        <fullName evidence="2">9388_t:CDS:1</fullName>
    </submittedName>
</protein>
<organism evidence="2 3">
    <name type="scientific">Ambispora leptoticha</name>
    <dbReference type="NCBI Taxonomy" id="144679"/>
    <lineage>
        <taxon>Eukaryota</taxon>
        <taxon>Fungi</taxon>
        <taxon>Fungi incertae sedis</taxon>
        <taxon>Mucoromycota</taxon>
        <taxon>Glomeromycotina</taxon>
        <taxon>Glomeromycetes</taxon>
        <taxon>Archaeosporales</taxon>
        <taxon>Ambisporaceae</taxon>
        <taxon>Ambispora</taxon>
    </lineage>
</organism>
<feature type="non-terminal residue" evidence="2">
    <location>
        <position position="298"/>
    </location>
</feature>
<accession>A0A9N9EFI5</accession>
<gene>
    <name evidence="2" type="ORF">ALEPTO_LOCUS10559</name>
</gene>
<feature type="signal peptide" evidence="1">
    <location>
        <begin position="1"/>
        <end position="18"/>
    </location>
</feature>
<dbReference type="Proteomes" id="UP000789508">
    <property type="component" value="Unassembled WGS sequence"/>
</dbReference>
<dbReference type="OrthoDB" id="2364590at2759"/>
<keyword evidence="1" id="KW-0732">Signal</keyword>
<evidence type="ECO:0000313" key="3">
    <source>
        <dbReference type="Proteomes" id="UP000789508"/>
    </source>
</evidence>
<evidence type="ECO:0000256" key="1">
    <source>
        <dbReference type="SAM" id="SignalP"/>
    </source>
</evidence>
<feature type="chain" id="PRO_5040419908" evidence="1">
    <location>
        <begin position="19"/>
        <end position="298"/>
    </location>
</feature>
<evidence type="ECO:0000313" key="2">
    <source>
        <dbReference type="EMBL" id="CAG8669834.1"/>
    </source>
</evidence>
<sequence length="298" mass="34586">LVFVWLLLLSEFKEQTFTQIKRDLATVKLPANHEFFIKLTEVDRIDIEKATTIIPLDVIHKLVEANILKEHQNYTVSFHSRYIDTYFKEVILADDVAIHKYPNIDEFALAIMTSNTNNKTDPNEKFPQLYEVLLYKKKDITAIQKKLGINNNINQMAVSESKKAKKLADSYELLLELVRDLIPIQMKLGIDINPILEAELRRDKASSDKPIRLFDLLLCLEDDIATIQEELDIDGYTNQEMAEEADKNARVYLRKFEEFHGFLEDVPSVLIQKFIDSGVKKFWFTGEELSLFLNVSLQ</sequence>
<dbReference type="EMBL" id="CAJVPS010012246">
    <property type="protein sequence ID" value="CAG8669834.1"/>
    <property type="molecule type" value="Genomic_DNA"/>
</dbReference>
<reference evidence="2" key="1">
    <citation type="submission" date="2021-06" db="EMBL/GenBank/DDBJ databases">
        <authorList>
            <person name="Kallberg Y."/>
            <person name="Tangrot J."/>
            <person name="Rosling A."/>
        </authorList>
    </citation>
    <scope>NUCLEOTIDE SEQUENCE</scope>
    <source>
        <strain evidence="2">FL130A</strain>
    </source>
</reference>
<name>A0A9N9EFI5_9GLOM</name>
<comment type="caution">
    <text evidence="2">The sequence shown here is derived from an EMBL/GenBank/DDBJ whole genome shotgun (WGS) entry which is preliminary data.</text>
</comment>
<dbReference type="AlphaFoldDB" id="A0A9N9EFI5"/>
<keyword evidence="3" id="KW-1185">Reference proteome</keyword>